<dbReference type="EMBL" id="WFLI01000044">
    <property type="protein sequence ID" value="KAB8060127.1"/>
    <property type="molecule type" value="Genomic_DNA"/>
</dbReference>
<dbReference type="Pfam" id="PF00264">
    <property type="entry name" value="Tyrosinase"/>
    <property type="match status" value="2"/>
</dbReference>
<feature type="domain" description="Tyrosinase copper-binding" evidence="4">
    <location>
        <begin position="332"/>
        <end position="343"/>
    </location>
</feature>
<dbReference type="InterPro" id="IPR050316">
    <property type="entry name" value="Tyrosinase/Hemocyanin"/>
</dbReference>
<protein>
    <recommendedName>
        <fullName evidence="3 4">Tyrosinase copper-binding domain-containing protein</fullName>
    </recommendedName>
</protein>
<dbReference type="GO" id="GO:0016491">
    <property type="term" value="F:oxidoreductase activity"/>
    <property type="evidence" value="ECO:0007669"/>
    <property type="project" value="InterPro"/>
</dbReference>
<dbReference type="InterPro" id="IPR002227">
    <property type="entry name" value="Tyrosinase_Cu-bd"/>
</dbReference>
<keyword evidence="2" id="KW-0186">Copper</keyword>
<dbReference type="Proteomes" id="UP000468717">
    <property type="component" value="Unassembled WGS sequence"/>
</dbReference>
<evidence type="ECO:0000313" key="6">
    <source>
        <dbReference type="Proteomes" id="UP000468717"/>
    </source>
</evidence>
<accession>A0A6I1HWZ8</accession>
<reference evidence="5 6" key="1">
    <citation type="submission" date="2019-10" db="EMBL/GenBank/DDBJ databases">
        <title>Three novel species isolated from a subtropical stream in China.</title>
        <authorList>
            <person name="Lu H."/>
        </authorList>
    </citation>
    <scope>NUCLEOTIDE SEQUENCE [LARGE SCALE GENOMIC DNA]</scope>
    <source>
        <strain evidence="5 6">FT13W</strain>
    </source>
</reference>
<dbReference type="PANTHER" id="PTHR11474:SF76">
    <property type="entry name" value="SHKT DOMAIN-CONTAINING PROTEIN"/>
    <property type="match status" value="1"/>
</dbReference>
<keyword evidence="1" id="KW-0479">Metal-binding</keyword>
<evidence type="ECO:0000256" key="2">
    <source>
        <dbReference type="ARBA" id="ARBA00023008"/>
    </source>
</evidence>
<evidence type="ECO:0000313" key="5">
    <source>
        <dbReference type="EMBL" id="KAB8060127.1"/>
    </source>
</evidence>
<name>A0A6I1HWZ8_9BURK</name>
<sequence>MARGAATWADTAIDCSCRECAGRAPVFLNLSLEHLSMLRMKTLTFSLLAGLALAGAHAGADTGAHAGADTGALAVARCSPEALAPAEQGGARVVRYRKNIDDLTPAELAAFKHAVSEMKRKSQENVYDRRGFLWQAWVHNCPSVDVFNDRKAALPGDGLKWLLSDPTRNSCDVAYFLDKPPTEANSHPEFPGECEHQKNTFLQWHRAQLYFYEQALQAADPNGERGPSTRNVALPYWNFTRKPSGVRYPKAFEDVDSPLYDSTRIKGSLDSSMATASPNLLGYQIYYMDWNDFGGDEYGSGGGGNLETRIHNHMHAFYMGGNMGDNITAGLDPLFYAFHNFLDYSFEKWLDEHGDSGIRGSGRSTFLRSEQDADLARPVGWSAGDGDPQRPDSGSYTANMGQAEIYFDTIRQGYGFQPTYGGEFVRKKDLQALIDERQRAGFAFGDNQKSLFAALLSDQASDGTLAKPDIVLGGAYTIASAPVAKDKRATLHLDRAHAMEDYSFQADVYLHPANVAAQLDDKRFRDRYLITSTSHWALSGTHAHKAYAIDVDITGIVDSLVPRKRGKTWQITAAITTNDKGRGLIRQSDFSRPAVVIVDRRPPPQPSYEGVK</sequence>
<dbReference type="AlphaFoldDB" id="A0A6I1HWZ8"/>
<organism evidence="5 6">
    <name type="scientific">Janthinobacterium violaceinigrum</name>
    <dbReference type="NCBI Taxonomy" id="2654252"/>
    <lineage>
        <taxon>Bacteria</taxon>
        <taxon>Pseudomonadati</taxon>
        <taxon>Pseudomonadota</taxon>
        <taxon>Betaproteobacteria</taxon>
        <taxon>Burkholderiales</taxon>
        <taxon>Oxalobacteraceae</taxon>
        <taxon>Janthinobacterium</taxon>
    </lineage>
</organism>
<dbReference type="GO" id="GO:0046872">
    <property type="term" value="F:metal ion binding"/>
    <property type="evidence" value="ECO:0007669"/>
    <property type="project" value="UniProtKB-KW"/>
</dbReference>
<dbReference type="PANTHER" id="PTHR11474">
    <property type="entry name" value="TYROSINASE FAMILY MEMBER"/>
    <property type="match status" value="1"/>
</dbReference>
<dbReference type="PROSITE" id="PS00497">
    <property type="entry name" value="TYROSINASE_1"/>
    <property type="match status" value="1"/>
</dbReference>
<evidence type="ECO:0000259" key="3">
    <source>
        <dbReference type="PROSITE" id="PS00497"/>
    </source>
</evidence>
<dbReference type="SUPFAM" id="SSF48056">
    <property type="entry name" value="Di-copper centre-containing domain"/>
    <property type="match status" value="1"/>
</dbReference>
<comment type="caution">
    <text evidence="5">The sequence shown here is derived from an EMBL/GenBank/DDBJ whole genome shotgun (WGS) entry which is preliminary data.</text>
</comment>
<dbReference type="PRINTS" id="PR00092">
    <property type="entry name" value="TYROSINASE"/>
</dbReference>
<evidence type="ECO:0000259" key="4">
    <source>
        <dbReference type="PROSITE" id="PS00498"/>
    </source>
</evidence>
<dbReference type="PROSITE" id="PS00498">
    <property type="entry name" value="TYROSINASE_2"/>
    <property type="match status" value="1"/>
</dbReference>
<gene>
    <name evidence="5" type="ORF">GCN75_25370</name>
</gene>
<keyword evidence="6" id="KW-1185">Reference proteome</keyword>
<proteinExistence type="predicted"/>
<evidence type="ECO:0000256" key="1">
    <source>
        <dbReference type="ARBA" id="ARBA00022723"/>
    </source>
</evidence>
<dbReference type="Gene3D" id="1.10.1280.10">
    <property type="entry name" value="Di-copper center containing domain from catechol oxidase"/>
    <property type="match status" value="1"/>
</dbReference>
<feature type="domain" description="Tyrosinase copper-binding" evidence="3">
    <location>
        <begin position="196"/>
        <end position="213"/>
    </location>
</feature>
<dbReference type="InterPro" id="IPR008922">
    <property type="entry name" value="Di-copper_centre_dom_sf"/>
</dbReference>